<gene>
    <name evidence="4" type="ORF">C8J55DRAFT_84037</name>
</gene>
<comment type="caution">
    <text evidence="4">The sequence shown here is derived from an EMBL/GenBank/DDBJ whole genome shotgun (WGS) entry which is preliminary data.</text>
</comment>
<dbReference type="PROSITE" id="PS50821">
    <property type="entry name" value="PAZ"/>
    <property type="match status" value="1"/>
</dbReference>
<dbReference type="Gene3D" id="3.30.420.10">
    <property type="entry name" value="Ribonuclease H-like superfamily/Ribonuclease H"/>
    <property type="match status" value="1"/>
</dbReference>
<dbReference type="SUPFAM" id="SSF101690">
    <property type="entry name" value="PAZ domain"/>
    <property type="match status" value="1"/>
</dbReference>
<evidence type="ECO:0000313" key="4">
    <source>
        <dbReference type="EMBL" id="KAJ4478834.1"/>
    </source>
</evidence>
<dbReference type="Gene3D" id="2.170.260.10">
    <property type="entry name" value="paz domain"/>
    <property type="match status" value="1"/>
</dbReference>
<dbReference type="InterPro" id="IPR036085">
    <property type="entry name" value="PAZ_dom_sf"/>
</dbReference>
<dbReference type="CDD" id="cd04657">
    <property type="entry name" value="Piwi_ago-like"/>
    <property type="match status" value="1"/>
</dbReference>
<feature type="compositionally biased region" description="Polar residues" evidence="1">
    <location>
        <begin position="37"/>
        <end position="48"/>
    </location>
</feature>
<dbReference type="Pfam" id="PF02170">
    <property type="entry name" value="PAZ"/>
    <property type="match status" value="1"/>
</dbReference>
<dbReference type="Proteomes" id="UP001150238">
    <property type="component" value="Unassembled WGS sequence"/>
</dbReference>
<dbReference type="InterPro" id="IPR014811">
    <property type="entry name" value="ArgoL1"/>
</dbReference>
<evidence type="ECO:0000259" key="2">
    <source>
        <dbReference type="PROSITE" id="PS50821"/>
    </source>
</evidence>
<dbReference type="InterPro" id="IPR003100">
    <property type="entry name" value="PAZ_dom"/>
</dbReference>
<sequence length="919" mass="101679">MPPRPTTEGGTAWGGRGRGGGGGARGGGRPQSIGRGAQTTSEGLQPSGPTAHITTVGVRRPGYGTAGRNIKVKTNTCVVRVPQKIIHHYDDIVSEKTLPPRFTMQLVKELQQKEEFLPKGSYDGKKNLFMPHVIDFGGADMREYDVVVNGSSQPGGRPPPVFKIRIKKVAEINPVVLQRFIEGKQSQDESVQTALTALNVVIRMLPMQNYPFNSRSFFIKTDFKNVGHGFQLRRGYFQSLRPSPGHLLLNIDLSTGMFYKPGPLISVALEIVSNARNPDPNLLSTDRGLPDRIFKDLERFLKNVRVSVQPATASSPPKVHTISSLTREGAQGITFNTRDGTPTTVASYFHNLSGRALRYPDIICAKTAKGAVLPFERCTILDGQLARKQIPPDVTRHMVDFSKKSPAERLASIKDGFGVLGHTESEYVRNFGLDVNEDTFPMVTDARQLPAPKLKYGEGSKPILAEPRNGAWDMRNKKMIKPQRFNKWVMIIFESRNRFGQKTAESVAHDFVNGCKNFGIVVGDEVPIIRHGTGQATTLELRAAGQECLEKHKVVPDLLLVILPDGGSDIWHAVKYFGDVEVWFLYSSISLSSHHSLQQGVVTQCLMATKCNRASGQYWANVSLKVNLKLGGINAVPDDANSTIISDSINPTIIMGADVMHPAPGSDAPSYSALVGSVDSRTIKYIAKTKVQTSRQEIIADLRTMAMEIILDYQHYQQEVEKTSGKPKRLLFFRDGVSEGQFKEVMQQEVDVLKKVCADLKISPKITFIIVGKRHHYRFFPLNPQNKLEADPKGNCLAGTVVDKGITHPLEFDFYLLSHGGLLGTSRPAHYSVLYDDNGFKADSIQSICNLLCYMYGRASRSVSIPAPVYYADIVCSRARNHYDPNADGFSESSSIATSDALQSFKPLHVRQSRRMYFM</sequence>
<evidence type="ECO:0000259" key="3">
    <source>
        <dbReference type="PROSITE" id="PS50822"/>
    </source>
</evidence>
<dbReference type="InterPro" id="IPR032473">
    <property type="entry name" value="Argonaute_Mid_dom"/>
</dbReference>
<evidence type="ECO:0000256" key="1">
    <source>
        <dbReference type="SAM" id="MobiDB-lite"/>
    </source>
</evidence>
<feature type="domain" description="Piwi" evidence="3">
    <location>
        <begin position="558"/>
        <end position="884"/>
    </location>
</feature>
<reference evidence="4" key="1">
    <citation type="submission" date="2022-08" db="EMBL/GenBank/DDBJ databases">
        <authorList>
            <consortium name="DOE Joint Genome Institute"/>
            <person name="Min B."/>
            <person name="Riley R."/>
            <person name="Sierra-Patev S."/>
            <person name="Naranjo-Ortiz M."/>
            <person name="Looney B."/>
            <person name="Konkel Z."/>
            <person name="Slot J.C."/>
            <person name="Sakamoto Y."/>
            <person name="Steenwyk J.L."/>
            <person name="Rokas A."/>
            <person name="Carro J."/>
            <person name="Camarero S."/>
            <person name="Ferreira P."/>
            <person name="Molpeceres G."/>
            <person name="Ruiz-Duenas F.J."/>
            <person name="Serrano A."/>
            <person name="Henrissat B."/>
            <person name="Drula E."/>
            <person name="Hughes K.W."/>
            <person name="Mata J.L."/>
            <person name="Ishikawa N.K."/>
            <person name="Vargas-Isla R."/>
            <person name="Ushijima S."/>
            <person name="Smith C.A."/>
            <person name="Ahrendt S."/>
            <person name="Andreopoulos W."/>
            <person name="He G."/>
            <person name="Labutti K."/>
            <person name="Lipzen A."/>
            <person name="Ng V."/>
            <person name="Sandor L."/>
            <person name="Barry K."/>
            <person name="Martinez A.T."/>
            <person name="Xiao Y."/>
            <person name="Gibbons J.G."/>
            <person name="Terashima K."/>
            <person name="Hibbett D.S."/>
            <person name="Grigoriev I.V."/>
        </authorList>
    </citation>
    <scope>NUCLEOTIDE SEQUENCE</scope>
    <source>
        <strain evidence="4">Sp2 HRB7682 ss15</strain>
    </source>
</reference>
<dbReference type="PANTHER" id="PTHR22891">
    <property type="entry name" value="EUKARYOTIC TRANSLATION INITIATION FACTOR 2C"/>
    <property type="match status" value="1"/>
</dbReference>
<dbReference type="Pfam" id="PF16487">
    <property type="entry name" value="ArgoMid"/>
    <property type="match status" value="1"/>
</dbReference>
<evidence type="ECO:0000313" key="5">
    <source>
        <dbReference type="Proteomes" id="UP001150238"/>
    </source>
</evidence>
<dbReference type="Pfam" id="PF02171">
    <property type="entry name" value="Piwi"/>
    <property type="match status" value="1"/>
</dbReference>
<organism evidence="4 5">
    <name type="scientific">Lentinula lateritia</name>
    <dbReference type="NCBI Taxonomy" id="40482"/>
    <lineage>
        <taxon>Eukaryota</taxon>
        <taxon>Fungi</taxon>
        <taxon>Dikarya</taxon>
        <taxon>Basidiomycota</taxon>
        <taxon>Agaricomycotina</taxon>
        <taxon>Agaricomycetes</taxon>
        <taxon>Agaricomycetidae</taxon>
        <taxon>Agaricales</taxon>
        <taxon>Marasmiineae</taxon>
        <taxon>Omphalotaceae</taxon>
        <taxon>Lentinula</taxon>
    </lineage>
</organism>
<feature type="domain" description="PAZ" evidence="2">
    <location>
        <begin position="267"/>
        <end position="382"/>
    </location>
</feature>
<dbReference type="Pfam" id="PF16486">
    <property type="entry name" value="ArgoN"/>
    <property type="match status" value="1"/>
</dbReference>
<dbReference type="Pfam" id="PF08699">
    <property type="entry name" value="ArgoL1"/>
    <property type="match status" value="1"/>
</dbReference>
<dbReference type="SMART" id="SM01163">
    <property type="entry name" value="DUF1785"/>
    <property type="match status" value="1"/>
</dbReference>
<dbReference type="InterPro" id="IPR045246">
    <property type="entry name" value="Piwi_ago-like"/>
</dbReference>
<accession>A0A9W9ACJ6</accession>
<dbReference type="InterPro" id="IPR003165">
    <property type="entry name" value="Piwi"/>
</dbReference>
<dbReference type="CDD" id="cd02846">
    <property type="entry name" value="PAZ_argonaute_like"/>
    <property type="match status" value="1"/>
</dbReference>
<protein>
    <submittedName>
        <fullName evidence="4">Argonaute-like protein</fullName>
    </submittedName>
</protein>
<dbReference type="SMART" id="SM00950">
    <property type="entry name" value="Piwi"/>
    <property type="match status" value="1"/>
</dbReference>
<dbReference type="Gene3D" id="3.40.50.2300">
    <property type="match status" value="1"/>
</dbReference>
<dbReference type="InterPro" id="IPR036397">
    <property type="entry name" value="RNaseH_sf"/>
</dbReference>
<dbReference type="InterPro" id="IPR032474">
    <property type="entry name" value="Argonaute_N"/>
</dbReference>
<dbReference type="Pfam" id="PF16488">
    <property type="entry name" value="ArgoL2"/>
    <property type="match status" value="1"/>
</dbReference>
<proteinExistence type="predicted"/>
<dbReference type="InterPro" id="IPR032472">
    <property type="entry name" value="ArgoL2"/>
</dbReference>
<dbReference type="PROSITE" id="PS50822">
    <property type="entry name" value="PIWI"/>
    <property type="match status" value="1"/>
</dbReference>
<dbReference type="InterPro" id="IPR012337">
    <property type="entry name" value="RNaseH-like_sf"/>
</dbReference>
<name>A0A9W9ACJ6_9AGAR</name>
<dbReference type="SUPFAM" id="SSF53098">
    <property type="entry name" value="Ribonuclease H-like"/>
    <property type="match status" value="1"/>
</dbReference>
<dbReference type="EMBL" id="JANVFS010000017">
    <property type="protein sequence ID" value="KAJ4478834.1"/>
    <property type="molecule type" value="Genomic_DNA"/>
</dbReference>
<reference evidence="4" key="2">
    <citation type="journal article" date="2023" name="Proc. Natl. Acad. Sci. U.S.A.">
        <title>A global phylogenomic analysis of the shiitake genus Lentinula.</title>
        <authorList>
            <person name="Sierra-Patev S."/>
            <person name="Min B."/>
            <person name="Naranjo-Ortiz M."/>
            <person name="Looney B."/>
            <person name="Konkel Z."/>
            <person name="Slot J.C."/>
            <person name="Sakamoto Y."/>
            <person name="Steenwyk J.L."/>
            <person name="Rokas A."/>
            <person name="Carro J."/>
            <person name="Camarero S."/>
            <person name="Ferreira P."/>
            <person name="Molpeceres G."/>
            <person name="Ruiz-Duenas F.J."/>
            <person name="Serrano A."/>
            <person name="Henrissat B."/>
            <person name="Drula E."/>
            <person name="Hughes K.W."/>
            <person name="Mata J.L."/>
            <person name="Ishikawa N.K."/>
            <person name="Vargas-Isla R."/>
            <person name="Ushijima S."/>
            <person name="Smith C.A."/>
            <person name="Donoghue J."/>
            <person name="Ahrendt S."/>
            <person name="Andreopoulos W."/>
            <person name="He G."/>
            <person name="LaButti K."/>
            <person name="Lipzen A."/>
            <person name="Ng V."/>
            <person name="Riley R."/>
            <person name="Sandor L."/>
            <person name="Barry K."/>
            <person name="Martinez A.T."/>
            <person name="Xiao Y."/>
            <person name="Gibbons J.G."/>
            <person name="Terashima K."/>
            <person name="Grigoriev I.V."/>
            <person name="Hibbett D."/>
        </authorList>
    </citation>
    <scope>NUCLEOTIDE SEQUENCE</scope>
    <source>
        <strain evidence="4">Sp2 HRB7682 ss15</strain>
    </source>
</reference>
<dbReference type="AlphaFoldDB" id="A0A9W9ACJ6"/>
<feature type="compositionally biased region" description="Gly residues" evidence="1">
    <location>
        <begin position="11"/>
        <end position="29"/>
    </location>
</feature>
<feature type="region of interest" description="Disordered" evidence="1">
    <location>
        <begin position="1"/>
        <end position="67"/>
    </location>
</feature>
<dbReference type="GO" id="GO:0003723">
    <property type="term" value="F:RNA binding"/>
    <property type="evidence" value="ECO:0007669"/>
    <property type="project" value="InterPro"/>
</dbReference>